<reference evidence="3 4" key="1">
    <citation type="submission" date="2015-03" db="EMBL/GenBank/DDBJ databases">
        <authorList>
            <person name="Lepp D."/>
            <person name="Hassan Y.I."/>
            <person name="Li X.-Z."/>
            <person name="Zhou T."/>
        </authorList>
    </citation>
    <scope>NUCLEOTIDE SEQUENCE [LARGE SCALE GENOMIC DNA]</scope>
    <source>
        <strain evidence="3 4">E84</strain>
    </source>
</reference>
<gene>
    <name evidence="3" type="ORF">WH87_03475</name>
</gene>
<protein>
    <recommendedName>
        <fullName evidence="2">DUF5107 domain-containing protein</fullName>
    </recommendedName>
</protein>
<feature type="region of interest" description="Disordered" evidence="1">
    <location>
        <begin position="1"/>
        <end position="44"/>
    </location>
</feature>
<evidence type="ECO:0000313" key="3">
    <source>
        <dbReference type="EMBL" id="KKC39297.1"/>
    </source>
</evidence>
<sequence>MTTSIRAETLSLPTSRLGQPSNVPRFRWQQPIPDTETPPNFGLSAEESNHGFNWGKDSILPYQVSDDYDRDLRPGSLDVIVIENARLRAVIAPTLGGRLLELKDLSTGRDLVFRNPVLQPANLAALNAWFSGGIEWNGLIPGHTPFTCAPVFAGVRETPRGPILRLYEFDRIVEATWQIDLFLPNDSAVLFSHGRIVNPSDTARLAYWWTNIAVPMAPGTRVLSPADYSIEHIWPGNNLGRCAFPRDDWDASYPQNWENATSVFFRAQSAPRLFIASVDHDGYGLAQCSTSEMPGRKFFYFGDGEGGQNWMDYLSRPGEGDYLEIQSGMTPTQNQRFELAAHEERDWTEAFMPLQLDARAHDPAYHTATDHAANAIDAAVPADTFADVDAFLREQARLPLGVRHSTGAHWGWRQERLTGAPLAAGLDFSVETAGDYWDDLANGTPIAPSNLMDIPTGIAVSPLWMNRIKAGAPTWVGELMLATAALDRNERELAHQHLAQSLALKPSWAGYRLEALLADNPTDKASSYLRAWNASGAPPELAIEIAQFFGAASLSAELKAFVDALPVEIRSKERIILARAVVAANDGNYDELERLLFDRPFATIREGETLLSDLWIRLRRGRVEAQIKREASAEELKADLKANPVPRALNLRMHEIEET</sequence>
<evidence type="ECO:0000259" key="2">
    <source>
        <dbReference type="Pfam" id="PF17128"/>
    </source>
</evidence>
<dbReference type="PATRIC" id="fig|1293439.3.peg.251"/>
<dbReference type="EMBL" id="LANJ01000011">
    <property type="protein sequence ID" value="KKC39297.1"/>
    <property type="molecule type" value="Genomic_DNA"/>
</dbReference>
<dbReference type="InterPro" id="IPR033396">
    <property type="entry name" value="DUF5107"/>
</dbReference>
<comment type="caution">
    <text evidence="3">The sequence shown here is derived from an EMBL/GenBank/DDBJ whole genome shotgun (WGS) entry which is preliminary data.</text>
</comment>
<feature type="domain" description="DUF5107" evidence="2">
    <location>
        <begin position="58"/>
        <end position="339"/>
    </location>
</feature>
<evidence type="ECO:0000256" key="1">
    <source>
        <dbReference type="SAM" id="MobiDB-lite"/>
    </source>
</evidence>
<keyword evidence="4" id="KW-1185">Reference proteome</keyword>
<dbReference type="Pfam" id="PF17128">
    <property type="entry name" value="DUF5107"/>
    <property type="match status" value="1"/>
</dbReference>
<name>A0A0F5QE82_9HYPH</name>
<organism evidence="3 4">
    <name type="scientific">Devosia epidermidihirudinis</name>
    <dbReference type="NCBI Taxonomy" id="1293439"/>
    <lineage>
        <taxon>Bacteria</taxon>
        <taxon>Pseudomonadati</taxon>
        <taxon>Pseudomonadota</taxon>
        <taxon>Alphaproteobacteria</taxon>
        <taxon>Hyphomicrobiales</taxon>
        <taxon>Devosiaceae</taxon>
        <taxon>Devosia</taxon>
    </lineage>
</organism>
<dbReference type="STRING" id="1293439.WH87_03475"/>
<proteinExistence type="predicted"/>
<feature type="compositionally biased region" description="Polar residues" evidence="1">
    <location>
        <begin position="1"/>
        <end position="22"/>
    </location>
</feature>
<evidence type="ECO:0000313" key="4">
    <source>
        <dbReference type="Proteomes" id="UP000033411"/>
    </source>
</evidence>
<accession>A0A0F5QE82</accession>
<dbReference type="Proteomes" id="UP000033411">
    <property type="component" value="Unassembled WGS sequence"/>
</dbReference>
<dbReference type="AlphaFoldDB" id="A0A0F5QE82"/>
<dbReference type="RefSeq" id="WP_046138474.1">
    <property type="nucleotide sequence ID" value="NZ_LANJ01000011.1"/>
</dbReference>